<comment type="miscellaneous">
    <text evidence="32">Inhibitors targeting HIV-1 viral envelope proteins are used as antiretroviral drugs. Attachment of virions to the cell surface via non-specific interactions and CD4 binding can be blocked by inhibitors that include cyanovirin-N, cyclotriazadisulfonamide analogs, PRO 2000, TNX 355 and PRO 542. In addition, BMS 806 can block CD4-induced conformational changes. Env interactions with the coreceptor molecules can be targeted by CCR5 antagonists including SCH-D, maraviroc (UK 427857) and aplaviroc (GW 873140), and the CXCR4 antagonist AMD 070. Fusion of viral and cellular membranes can be inhibited by peptides such as enfuvirtide and tifuvirtide (T 1249). Resistance to inhibitors associated with mutations in Env are observed. Most of the time, single mutations confer only a modest reduction in drug susceptibility. Combination of several mutations is usually required to develop a high-level drug resistance.</text>
</comment>
<feature type="region of interest" description="Immunosuppression" evidence="32">
    <location>
        <begin position="577"/>
        <end position="595"/>
    </location>
</feature>
<dbReference type="Gene3D" id="1.10.287.210">
    <property type="match status" value="1"/>
</dbReference>
<keyword evidence="22 32" id="KW-1133">Transmembrane helix</keyword>
<feature type="region of interest" description="Fusion peptide" evidence="32">
    <location>
        <begin position="515"/>
        <end position="535"/>
    </location>
</feature>
<dbReference type="GO" id="GO:0020002">
    <property type="term" value="C:host cell plasma membrane"/>
    <property type="evidence" value="ECO:0007669"/>
    <property type="project" value="UniProtKB-SubCell"/>
</dbReference>
<feature type="topological domain" description="Cytoplasmic" evidence="32">
    <location>
        <begin position="709"/>
        <end position="859"/>
    </location>
</feature>
<evidence type="ECO:0000259" key="34">
    <source>
        <dbReference type="Pfam" id="PF00516"/>
    </source>
</evidence>
<keyword evidence="26 32" id="KW-0564">Palmitate</keyword>
<accession>A0A1D9IZ00</accession>
<dbReference type="Gene3D" id="2.170.40.20">
    <property type="entry name" value="Human immunodeficiency virus 1, Gp160, envelope glycoprotein"/>
    <property type="match status" value="2"/>
</dbReference>
<evidence type="ECO:0000256" key="33">
    <source>
        <dbReference type="RuleBase" id="RU363095"/>
    </source>
</evidence>
<feature type="transmembrane region" description="Helical" evidence="33">
    <location>
        <begin position="20"/>
        <end position="41"/>
    </location>
</feature>
<feature type="chain" id="PRO_5023220551" description="Transmembrane protein gp41" evidence="32">
    <location>
        <begin position="515"/>
        <end position="859"/>
    </location>
</feature>
<evidence type="ECO:0000256" key="29">
    <source>
        <dbReference type="ARBA" id="ARBA00023280"/>
    </source>
</evidence>
<keyword evidence="24 32" id="KW-0175">Coiled coil</keyword>
<keyword evidence="15 32" id="KW-0053">Apoptosis</keyword>
<feature type="transmembrane region" description="Helical" evidence="33">
    <location>
        <begin position="681"/>
        <end position="708"/>
    </location>
</feature>
<evidence type="ECO:0000256" key="15">
    <source>
        <dbReference type="ARBA" id="ARBA00022703"/>
    </source>
</evidence>
<dbReference type="GO" id="GO:0005198">
    <property type="term" value="F:structural molecule activity"/>
    <property type="evidence" value="ECO:0007669"/>
    <property type="project" value="UniProtKB-UniRule"/>
</dbReference>
<dbReference type="GO" id="GO:0044175">
    <property type="term" value="C:host cell endosome membrane"/>
    <property type="evidence" value="ECO:0007669"/>
    <property type="project" value="UniProtKB-SubCell"/>
</dbReference>
<dbReference type="SUPFAM" id="SSF56502">
    <property type="entry name" value="gp120 core"/>
    <property type="match status" value="2"/>
</dbReference>
<dbReference type="FunFam" id="1.10.287.210:FF:000001">
    <property type="entry name" value="Envelope glycoprotein gp160"/>
    <property type="match status" value="1"/>
</dbReference>
<keyword evidence="25 32" id="KW-0472">Membrane</keyword>
<keyword evidence="18 32" id="KW-0946">Virion</keyword>
<evidence type="ECO:0000259" key="35">
    <source>
        <dbReference type="Pfam" id="PF00517"/>
    </source>
</evidence>
<keyword evidence="21 32" id="KW-1164">Virus endocytosis by host</keyword>
<comment type="domain">
    <text evidence="32">The CD4-binding region is targeted by the antibody b12.</text>
</comment>
<dbReference type="InterPro" id="IPR000777">
    <property type="entry name" value="HIV1_Gp120"/>
</dbReference>
<evidence type="ECO:0000256" key="27">
    <source>
        <dbReference type="ARBA" id="ARBA00023157"/>
    </source>
</evidence>
<evidence type="ECO:0000256" key="19">
    <source>
        <dbReference type="ARBA" id="ARBA00022870"/>
    </source>
</evidence>
<gene>
    <name evidence="32 36" type="primary">env</name>
</gene>
<evidence type="ECO:0000256" key="4">
    <source>
        <dbReference type="ARBA" id="ARBA00004563"/>
    </source>
</evidence>
<feature type="short sequence motif" description="YXXL motif; contains endocytosis signal" evidence="32">
    <location>
        <begin position="715"/>
        <end position="718"/>
    </location>
</feature>
<dbReference type="FunFam" id="1.20.5.490:FF:000001">
    <property type="entry name" value="Envelope glycoprotein gp160"/>
    <property type="match status" value="1"/>
</dbReference>
<evidence type="ECO:0000256" key="14">
    <source>
        <dbReference type="ARBA" id="ARBA00022692"/>
    </source>
</evidence>
<dbReference type="HAMAP" id="MF_04083">
    <property type="entry name" value="HIV_ENV"/>
    <property type="match status" value="1"/>
</dbReference>
<feature type="disulfide bond" evidence="32">
    <location>
        <begin position="235"/>
        <end position="246"/>
    </location>
</feature>
<evidence type="ECO:0000256" key="16">
    <source>
        <dbReference type="ARBA" id="ARBA00022729"/>
    </source>
</evidence>
<dbReference type="InterPro" id="IPR000328">
    <property type="entry name" value="GP41-like"/>
</dbReference>
<feature type="domain" description="Retroviral envelope protein GP41-like" evidence="35">
    <location>
        <begin position="533"/>
        <end position="721"/>
    </location>
</feature>
<evidence type="ECO:0000256" key="30">
    <source>
        <dbReference type="ARBA" id="ARBA00023288"/>
    </source>
</evidence>
<keyword evidence="16 32" id="KW-0732">Signal</keyword>
<dbReference type="GO" id="GO:1903911">
    <property type="term" value="P:positive regulation of receptor clustering"/>
    <property type="evidence" value="ECO:0007669"/>
    <property type="project" value="UniProtKB-UniRule"/>
</dbReference>
<dbReference type="SUPFAM" id="SSF58069">
    <property type="entry name" value="Virus ectodomain"/>
    <property type="match status" value="1"/>
</dbReference>
<feature type="disulfide bond" evidence="32">
    <location>
        <begin position="225"/>
        <end position="254"/>
    </location>
</feature>
<keyword evidence="19 32" id="KW-1043">Host membrane</keyword>
<feature type="chain" id="PRO_5023220550" description="Envelope glycoprotein gp160" evidence="32">
    <location>
        <begin position="32"/>
        <end position="859"/>
    </location>
</feature>
<comment type="PTM">
    <text evidence="32">Specific enzymatic cleavages in vivo yield mature proteins. Envelope glycoproteins are synthesized as a inactive precursor that is heavily N-glycosylated and processed likely by host cell furin in the Golgi to yield the mature SU and TM proteins. The cleavage site between SU and TM requires the minimal sequence [KR]-X-[KR]-R. About 2 of the 9 disulfide bonds of gp41 are reduced by P4HB/PDI, following binding to CD4 receptor.</text>
</comment>
<dbReference type="FunFam" id="2.170.40.20:FF:000004">
    <property type="entry name" value="Envelope glycoprotein gp160"/>
    <property type="match status" value="1"/>
</dbReference>
<dbReference type="GO" id="GO:0019082">
    <property type="term" value="P:viral protein processing"/>
    <property type="evidence" value="ECO:0007669"/>
    <property type="project" value="UniProtKB-UniRule"/>
</dbReference>
<dbReference type="GO" id="GO:0019062">
    <property type="term" value="P:virion attachment to host cell"/>
    <property type="evidence" value="ECO:0007669"/>
    <property type="project" value="UniProtKB-UniRule"/>
</dbReference>
<evidence type="ECO:0000256" key="9">
    <source>
        <dbReference type="ARBA" id="ARBA00022511"/>
    </source>
</evidence>
<comment type="domain">
    <text evidence="32">Some of the most genetically diverse regions of the viral genome are present in Env. They are called variable regions 1 through 5 (V1 through V5). Coreceptor usage of gp120 is determined mainly by the primary structure of the third variable region (V3) in the outer domain of gp120. The sequence of V3 determines which coreceptor, CCR5 and/or CXCR4 (corresponding to R5/macrophage, X4/T cell and R5X4/T cell and macrophage tropism), is used to trigger the fusion potential of the Env complex, and hence which cells the virus can infect. Binding to CCR5 involves a region adjacent in addition to V3.</text>
</comment>
<dbReference type="Pfam" id="PF00517">
    <property type="entry name" value="GP41"/>
    <property type="match status" value="1"/>
</dbReference>
<evidence type="ECO:0000256" key="26">
    <source>
        <dbReference type="ARBA" id="ARBA00023139"/>
    </source>
</evidence>
<dbReference type="EMBL" id="KX983725">
    <property type="protein sequence ID" value="AOZ17348.1"/>
    <property type="molecule type" value="Genomic_RNA"/>
</dbReference>
<evidence type="ECO:0000256" key="10">
    <source>
        <dbReference type="ARBA" id="ARBA00022570"/>
    </source>
</evidence>
<keyword evidence="28 32" id="KW-0325">Glycoprotein</keyword>
<keyword evidence="9 32" id="KW-1032">Host cell membrane</keyword>
<evidence type="ECO:0000256" key="3">
    <source>
        <dbReference type="ARBA" id="ARBA00004505"/>
    </source>
</evidence>
<evidence type="ECO:0000256" key="6">
    <source>
        <dbReference type="ARBA" id="ARBA00004650"/>
    </source>
</evidence>
<evidence type="ECO:0000256" key="32">
    <source>
        <dbReference type="HAMAP-Rule" id="MF_04083"/>
    </source>
</evidence>
<comment type="subcellular location">
    <subcellularLocation>
        <location evidence="3">Host cell membrane</location>
        <topology evidence="3">Peripheral membrane protein</topology>
    </subcellularLocation>
    <subcellularLocation>
        <location evidence="1">Host cell membrane</location>
        <topology evidence="1">Single-pass type I membrane protein</topology>
    </subcellularLocation>
    <subcellularLocation>
        <location evidence="2">Host endosome membrane</location>
        <topology evidence="2">Peripheral membrane protein</topology>
    </subcellularLocation>
    <subcellularLocation>
        <location evidence="5">Host endosome membrane</location>
        <topology evidence="5">Single-pass type I membrane protein</topology>
    </subcellularLocation>
    <subcellularLocation>
        <location evidence="6">Virion membrane</location>
        <topology evidence="6">Peripheral membrane protein</topology>
    </subcellularLocation>
    <subcellularLocation>
        <location evidence="4">Virion membrane</location>
        <topology evidence="4">Single-pass type I membrane protein</topology>
    </subcellularLocation>
</comment>
<dbReference type="GO" id="GO:0019031">
    <property type="term" value="C:viral envelope"/>
    <property type="evidence" value="ECO:0007669"/>
    <property type="project" value="UniProtKB-KW"/>
</dbReference>
<feature type="disulfide bond" evidence="32">
    <location>
        <begin position="601"/>
        <end position="607"/>
    </location>
</feature>
<dbReference type="InterPro" id="IPR037527">
    <property type="entry name" value="Gp160"/>
</dbReference>
<feature type="coiled-coil region" evidence="32">
    <location>
        <begin position="636"/>
        <end position="670"/>
    </location>
</feature>
<comment type="function">
    <text evidence="32">Surface protein gp120: Attaches the virus to the host lymphoid cell by binding to the primary receptor CD4. This interaction induces a structural rearrangement creating a high affinity binding site for a chemokine coreceptor like CXCR4 and/or CCR5. Acts as a ligand for CD209/DC-SIGN and CLEC4M/DC-SIGNR, which are respectively found on dendritic cells (DCs), and on endothelial cells of liver sinusoids and lymph node sinuses. These interactions allow capture of viral particles at mucosal surfaces by these cells and subsequent transmission to permissive cells. HIV subverts the migration properties of dendritic cells to gain access to CD4+ T-cells in lymph nodes. Virus transmission to permissive T-cells occurs either in trans (without DCs infection, through viral capture and transmission), or in cis (following DCs productive infection, through the usual CD4-gp120 interaction), thereby inducing a robust infection. In trans infection, bound virions remain infectious over days and it is proposed that they are not degraded, but protected in non-lysosomal acidic organelles within the DCs close to the cell membrane thus contributing to the viral infectious potential during DCs' migration from the periphery to the lymphoid tissues. On arrival at lymphoid tissues, intact virions recycle back to DCs' cell surface allowing virus transmission to CD4+ T-cells.</text>
</comment>
<keyword evidence="12 32" id="KW-1162">Viral penetration into host cytoplasm</keyword>
<dbReference type="GO" id="GO:0016020">
    <property type="term" value="C:membrane"/>
    <property type="evidence" value="ECO:0007669"/>
    <property type="project" value="UniProtKB-UniRule"/>
</dbReference>
<comment type="function">
    <text evidence="32">Transmembrane protein gp41: Acts as a class I viral fusion protein. Under the current model, the protein has at least 3 conformational states: pre-fusion native state, pre-hairpin intermediate state, and post-fusion hairpin state. During fusion of viral and target intracellular membranes, the coiled coil regions (heptad repeats) assume a trimer-of-hairpins structure, positioning the fusion peptide in close proximity to the C-terminal region of the ectodomain. The formation of this structure appears to drive apposition and subsequent fusion of viral and target cell membranes. Complete fusion occurs in host cell endosomes and is dynamin-dependent, however some lipid transfer might occur at the plasma membrane. The virus undergoes clathrin-dependent internalization long before endosomal fusion, thus minimizing the surface exposure of conserved viral epitopes during fusion and reducing the efficacy of inhibitors targeting these epitopes. Membranes fusion leads to delivery of the nucleocapsid into the cytoplasm.</text>
</comment>
<comment type="domain">
    <text evidence="32">The YXXL motif is involved in determining the exact site of viral release at the surface of infected mononuclear cells and promotes endocytosis. YXXL and di-leucine endocytosis motifs interact directly or indirectly with the clathrin adapter complexes, opperate independently, and their activities are not additive.</text>
</comment>
<feature type="disulfide bond" evidence="32">
    <location>
        <begin position="53"/>
        <end position="73"/>
    </location>
</feature>
<comment type="PTM">
    <text evidence="32">Highly glycosylated by host. The high number of glycan on the protein is reffered to as 'glycan shield' because it contributes to hide protein sequence from adaptive immune system.</text>
</comment>
<dbReference type="Pfam" id="PF00516">
    <property type="entry name" value="GP120"/>
    <property type="match status" value="1"/>
</dbReference>
<evidence type="ECO:0000256" key="2">
    <source>
        <dbReference type="ARBA" id="ARBA00004433"/>
    </source>
</evidence>
<keyword evidence="30 32" id="KW-0449">Lipoprotein</keyword>
<evidence type="ECO:0000256" key="18">
    <source>
        <dbReference type="ARBA" id="ARBA00022844"/>
    </source>
</evidence>
<evidence type="ECO:0000313" key="36">
    <source>
        <dbReference type="EMBL" id="AOZ17348.1"/>
    </source>
</evidence>
<comment type="miscellaneous">
    <text evidence="32">HIV-1 lineages are divided in three main groups, M (for Major), O (for Outlier), and N (for New, or Non-M, Non-O). The vast majority of strains found worldwide belong to the group M. Group O seems to be endemic to and largely confined to Cameroon and neighboring countries in West Central Africa, where these viruses represent a small minority of HIV-1 strains. The group N is represented by a limited number of isolates from Cameroonian persons. The group M is further subdivided in 9 clades or subtypes (A to D, F to H, J and K).</text>
</comment>
<evidence type="ECO:0000256" key="20">
    <source>
        <dbReference type="ARBA" id="ARBA00022879"/>
    </source>
</evidence>
<protein>
    <recommendedName>
        <fullName evidence="32">Envelope glycoprotein gp160</fullName>
    </recommendedName>
    <alternativeName>
        <fullName evidence="32">Env polyprotein</fullName>
    </alternativeName>
    <component>
        <recommendedName>
            <fullName evidence="32">Surface protein gp120</fullName>
            <shortName evidence="32">SU</shortName>
        </recommendedName>
        <alternativeName>
            <fullName evidence="32">Glycoprotein 120</fullName>
            <shortName evidence="32">gp120</shortName>
        </alternativeName>
    </component>
    <component>
        <recommendedName>
            <fullName evidence="32">Transmembrane protein gp41</fullName>
            <shortName evidence="32">TM</shortName>
        </recommendedName>
        <alternativeName>
            <fullName evidence="32">Glycoprotein 41</fullName>
            <shortName evidence="32">gp41</shortName>
        </alternativeName>
    </component>
</protein>
<comment type="function">
    <text evidence="32">Envelope glycoprotein gp160: Oligomerizes in the host endoplasmic reticulum into predominantly trimers. In a second time, gp160 transits in the host Golgi, where glycosylation is completed. The precursor is then proteolytically cleaved in the trans-Golgi and thereby activated by cellular furin or furin-like proteases to produce gp120 and gp41.</text>
</comment>
<evidence type="ECO:0000256" key="13">
    <source>
        <dbReference type="ARBA" id="ARBA00022685"/>
    </source>
</evidence>
<name>A0A1D9IZ00_HV1</name>
<organism evidence="36">
    <name type="scientific">Human immunodeficiency virus type 1</name>
    <name type="common">HIV-1</name>
    <dbReference type="NCBI Taxonomy" id="11676"/>
    <lineage>
        <taxon>Viruses</taxon>
        <taxon>Riboviria</taxon>
        <taxon>Pararnavirae</taxon>
        <taxon>Artverviricota</taxon>
        <taxon>Revtraviricetes</taxon>
        <taxon>Ortervirales</taxon>
        <taxon>Retroviridae</taxon>
        <taxon>Orthoretrovirinae</taxon>
        <taxon>Lentivirus</taxon>
        <taxon>Lentivirus humimdef1</taxon>
    </lineage>
</organism>
<evidence type="ECO:0000256" key="5">
    <source>
        <dbReference type="ARBA" id="ARBA00004578"/>
    </source>
</evidence>
<feature type="lipid moiety-binding region" description="S-palmitoyl cysteine; by host" evidence="32">
    <location>
        <position position="767"/>
    </location>
</feature>
<keyword evidence="20 32" id="KW-0261">Viral envelope protein</keyword>
<evidence type="ECO:0000256" key="7">
    <source>
        <dbReference type="ARBA" id="ARBA00022506"/>
    </source>
</evidence>
<dbReference type="GO" id="GO:0055036">
    <property type="term" value="C:virion membrane"/>
    <property type="evidence" value="ECO:0007669"/>
    <property type="project" value="UniProtKB-SubCell"/>
</dbReference>
<keyword evidence="23 32" id="KW-1039">Host endosome</keyword>
<evidence type="ECO:0000256" key="28">
    <source>
        <dbReference type="ARBA" id="ARBA00023180"/>
    </source>
</evidence>
<comment type="subcellular location">
    <molecule>Surface protein gp120</molecule>
    <subcellularLocation>
        <location evidence="32">Virion membrane</location>
        <topology evidence="32">Peripheral membrane protein</topology>
    </subcellularLocation>
    <subcellularLocation>
        <location evidence="32">Host cell membrane</location>
        <topology evidence="32">Peripheral membrane protein</topology>
    </subcellularLocation>
    <subcellularLocation>
        <location evidence="32">Host endosome membrane</location>
        <topology evidence="32">Single-pass type I membrane protein</topology>
    </subcellularLocation>
    <text evidence="32">The surface protein is not anchored to the viral envelope, but associates with the extravirion surface through its binding to TM. It is probably concentrated at the site of budding and incorporated into the virions possibly by contacts between the cytoplasmic tail of Env and the N-terminus of Gag.</text>
</comment>
<proteinExistence type="inferred from homology"/>
<keyword evidence="29 32" id="KW-0899">Viral immunoevasion</keyword>
<keyword evidence="11 32" id="KW-0945">Host-virus interaction</keyword>
<evidence type="ECO:0000256" key="23">
    <source>
        <dbReference type="ARBA" id="ARBA00023046"/>
    </source>
</evidence>
<dbReference type="GO" id="GO:1903908">
    <property type="term" value="P:positive regulation of plasma membrane raft polarization"/>
    <property type="evidence" value="ECO:0007669"/>
    <property type="project" value="UniProtKB-UniRule"/>
</dbReference>
<comment type="caution">
    <text evidence="32 33">Lacks conserved residue(s) required for the propagation of feature annotation.</text>
</comment>
<comment type="domain">
    <text evidence="32 33">The 17 amino acids long immunosuppressive region is present in many retroviral envelope proteins. Synthetic peptides derived from this relatively conserved sequence inhibit immune function in vitro and in vivo.</text>
</comment>
<dbReference type="Gene3D" id="1.20.5.490">
    <property type="entry name" value="Single helix bin"/>
    <property type="match status" value="1"/>
</dbReference>
<comment type="domain">
    <text evidence="32">The membrane proximal external region (MPER) present in gp41 is a tryptophan-rich region recognized by the antibodies 2F5, Z13, and 4E10. MPER seems to play a role in fusion.</text>
</comment>
<evidence type="ECO:0000256" key="22">
    <source>
        <dbReference type="ARBA" id="ARBA00022989"/>
    </source>
</evidence>
<evidence type="ECO:0000256" key="11">
    <source>
        <dbReference type="ARBA" id="ARBA00022581"/>
    </source>
</evidence>
<organismHost>
    <name type="scientific">Homo sapiens</name>
    <name type="common">Human</name>
    <dbReference type="NCBI Taxonomy" id="9606"/>
</organismHost>
<feature type="domain" description="Human immunodeficiency virus 1 envelope glycoprotein Gp120" evidence="34">
    <location>
        <begin position="33"/>
        <end position="514"/>
    </location>
</feature>
<feature type="region of interest" description="MPER; binding to GalCer" evidence="32">
    <location>
        <begin position="665"/>
        <end position="686"/>
    </location>
</feature>
<keyword evidence="8 32" id="KW-1170">Fusion of virus membrane with host endosomal membrane</keyword>
<evidence type="ECO:0000256" key="31">
    <source>
        <dbReference type="ARBA" id="ARBA00023296"/>
    </source>
</evidence>
<keyword evidence="10 32" id="KW-1165">Clathrin-mediated endocytosis of virus by host</keyword>
<evidence type="ECO:0000256" key="1">
    <source>
        <dbReference type="ARBA" id="ARBA00004402"/>
    </source>
</evidence>
<comment type="similarity">
    <text evidence="32">Belongs to the HIV-1 env protein family.</text>
</comment>
<dbReference type="GO" id="GO:0039654">
    <property type="term" value="P:fusion of virus membrane with host endosome membrane"/>
    <property type="evidence" value="ECO:0007669"/>
    <property type="project" value="UniProtKB-UniRule"/>
</dbReference>
<feature type="lipid moiety-binding region" description="S-palmitoyl cysteine; by host" evidence="32">
    <location>
        <position position="840"/>
    </location>
</feature>
<dbReference type="CDD" id="cd09909">
    <property type="entry name" value="HIV-1-like_HR1-HR2"/>
    <property type="match status" value="1"/>
</dbReference>
<dbReference type="FunFam" id="2.170.40.20:FF:000003">
    <property type="entry name" value="Envelope glycoprotein gp160"/>
    <property type="match status" value="1"/>
</dbReference>
<comment type="PTM">
    <text evidence="32">Palmitoylation of the transmembrane protein and of Env polyprotein (prior to its proteolytic cleavage) is essential for their association with host cell membrane lipid rafts. Palmitoylation is therefore required for envelope trafficking to classical lipid rafts, but not for viral replication.</text>
</comment>
<keyword evidence="31 32" id="KW-1160">Virus entry into host cell</keyword>
<keyword evidence="14 32" id="KW-0812">Transmembrane</keyword>
<dbReference type="GO" id="GO:0052031">
    <property type="term" value="P:symbiont-mediated perturbation of host defense response"/>
    <property type="evidence" value="ECO:0007669"/>
    <property type="project" value="UniProtKB-UniRule"/>
</dbReference>
<keyword evidence="27 32" id="KW-1015">Disulfide bond</keyword>
<feature type="region of interest" description="CD4-binding loop" evidence="32">
    <location>
        <begin position="368"/>
        <end position="378"/>
    </location>
</feature>
<evidence type="ECO:0000256" key="25">
    <source>
        <dbReference type="ARBA" id="ARBA00023136"/>
    </source>
</evidence>
<evidence type="ECO:0000256" key="8">
    <source>
        <dbReference type="ARBA" id="ARBA00022510"/>
    </source>
</evidence>
<evidence type="ECO:0000256" key="12">
    <source>
        <dbReference type="ARBA" id="ARBA00022595"/>
    </source>
</evidence>
<feature type="site" description="Cleavage; by host furin" evidence="32">
    <location>
        <begin position="514"/>
        <end position="515"/>
    </location>
</feature>
<keyword evidence="7 32" id="KW-1168">Fusion of virus membrane with host membrane</keyword>
<reference evidence="36" key="1">
    <citation type="journal article" date="2016" name="PLoS Pathog.">
        <title>Diversification in the HIV-1 Envelope Hyper-variable Domains V2, V4, and V5 and Higher Probability of Transmitted/Founder Envelope Glycosylation Favor the Development of Heterologous Neutralization Breadth.</title>
        <authorList>
            <person name="Smith S.A."/>
            <person name="Burton S.L."/>
            <person name="Kilembe W."/>
            <person name="Lakhi S."/>
            <person name="Karita E."/>
            <person name="Price M."/>
            <person name="Allen S."/>
            <person name="Hunter E."/>
            <person name="Derdeyn C.A."/>
        </authorList>
    </citation>
    <scope>NUCLEOTIDE SEQUENCE</scope>
    <source>
        <strain evidence="36">R1142F_17SEP07_I20</strain>
    </source>
</reference>
<dbReference type="GO" id="GO:0019064">
    <property type="term" value="P:fusion of virus membrane with host plasma membrane"/>
    <property type="evidence" value="ECO:0007669"/>
    <property type="project" value="UniProtKB-UniRule"/>
</dbReference>
<dbReference type="GO" id="GO:0075512">
    <property type="term" value="P:clathrin-dependent endocytosis of virus by host cell"/>
    <property type="evidence" value="ECO:0007669"/>
    <property type="project" value="UniProtKB-UniRule"/>
</dbReference>
<keyword evidence="17 32" id="KW-1161">Viral attachment to host cell</keyword>
<evidence type="ECO:0000256" key="24">
    <source>
        <dbReference type="ARBA" id="ARBA00023054"/>
    </source>
</evidence>
<comment type="subunit">
    <text evidence="32">The mature envelope protein (Env) consists of a homotrimer of non-covalently associated gp120-gp41 heterodimers. The resulting complex protrudes from the virus surface as a spike. There seems to be as few as 10 spikes on the average virion. Surface protein gp120 interacts with host CD4, CCR5 and CXCR4. Gp120 also interacts with the C-type lectins CD209/DC-SIGN and CLEC4M/DC-SIGNR (collectively referred to as DC-SIGN(R)). Gp120 and gp41 interact with GalCer. Gp120 interacts with host ITGA4/ITGB7 complex; on CD4+ T-cells, this interaction results in rapid activation of integrin ITGAL/LFA-1, which facilitates efficient cell-to-cell spreading of HIV-1. Gp120 interacts with cell-associated heparan sulfate; this interaction increases virus infectivity on permissive cells and may be involved in infection of CD4- cells.</text>
</comment>
<keyword evidence="13 32" id="KW-0165">Cleavage on pair of basic residues</keyword>
<sequence length="859" mass="97072">MRVMETRMNYQNLWRWGMMILGMLTICSVTGNLWVTVYYGVPVWRDAETTLFCASDAKAYEKEVHNVWATHACVPTDPSPQEIHLDNVTEEFNMWKNNMVEQMHTDIISLWDQSLQPCVKLTPLCVTLNCSTITISNTTSNNTNTNVTEEMQEIKNCTFNMTTELNDKKKKVHSLFYKLDIVQIDENKNSSNSNFSEYRLINCNTSTITQACPKVSFEPIPIHYCAPAGFAILKCKDTEFNGTGKCNNVSTVQCTHGIRPVISTQLLLNGSLAEGQVMIRSENITDNAKTIIVQFNQSVEITCIRPNNNTRKSITIGPGRAFYATDGVIGDIRQAHCNVSRKNWTEALQKVAVKLETYFNRTIIFNSSSGGDLEVTTHSFNCGGEFFYCNTSGLFNNTWANNNWTDSTNYTNDNITLQCRIKQIINMWQRTGQAMYAPPIQGIIMCRSNITGLLLTRDGGNTNDTNATETFRPGGGNMRDNWRSELYKYKVVKVEPLGVAPTEARRRVVQREKRAVGLGAALLGFLGAAGSTMGAASITLTVQARLLLSGIVQQQSNLLRAIEAQQHMLKLTVWGIKQLQARVLAIERYLKDQQLLGIWGCSGKLICTTNVPWNSTWSNKSLNDIWDNMTWLQWDKEISNYTQTIYQLIEESQNQQEINEQELLALDKWASLWSWFDISSWLWYIRIFIMIVGGLIGLRIIFAVLSIINRVRQGYSPLSLQTHIPNPRGPDRLGGIEEEGGEQDRDRSIRLVSGFLALAWDDLRSLCLFSYHRLRDLLLIVTRTVELLGQRGWEALKYLGSLVQYWGLELKKSAISLLDTAAIAVAGGTDRIIELAQRICRAICNIPARIRRGFEAALQ</sequence>
<evidence type="ECO:0000256" key="21">
    <source>
        <dbReference type="ARBA" id="ARBA00022890"/>
    </source>
</evidence>
<evidence type="ECO:0000256" key="17">
    <source>
        <dbReference type="ARBA" id="ARBA00022804"/>
    </source>
</evidence>
<dbReference type="InterPro" id="IPR036377">
    <property type="entry name" value="Gp120_core_sf"/>
</dbReference>
<comment type="subcellular location">
    <molecule>Transmembrane protein gp41</molecule>
    <subcellularLocation>
        <location evidence="32">Virion membrane</location>
        <topology evidence="32">Single-pass type I membrane protein</topology>
    </subcellularLocation>
    <subcellularLocation>
        <location evidence="32">Host cell membrane</location>
        <topology evidence="32">Single-pass type I membrane protein</topology>
    </subcellularLocation>
    <subcellularLocation>
        <location evidence="32">Host endosome membrane</location>
        <topology evidence="32">Single-pass type I membrane protein</topology>
    </subcellularLocation>
    <text evidence="32">It is probably concentrated at the site of budding and incorporated into the virions possibly by contacts between the cytoplasmic tail of Env and the N-terminus of Gag.</text>
</comment>